<dbReference type="InterPro" id="IPR043502">
    <property type="entry name" value="DNA/RNA_pol_sf"/>
</dbReference>
<dbReference type="SUPFAM" id="SSF56672">
    <property type="entry name" value="DNA/RNA polymerases"/>
    <property type="match status" value="1"/>
</dbReference>
<accession>A0A0C2VZJ2</accession>
<dbReference type="PANTHER" id="PTHR33050">
    <property type="entry name" value="REVERSE TRANSCRIPTASE DOMAIN-CONTAINING PROTEIN"/>
    <property type="match status" value="1"/>
</dbReference>
<dbReference type="OrthoDB" id="198652at2759"/>
<name>A0A0C2VZJ2_AMAMK</name>
<dbReference type="PANTHER" id="PTHR33050:SF7">
    <property type="entry name" value="RIBONUCLEASE H"/>
    <property type="match status" value="1"/>
</dbReference>
<evidence type="ECO:0000313" key="2">
    <source>
        <dbReference type="Proteomes" id="UP000054549"/>
    </source>
</evidence>
<protein>
    <submittedName>
        <fullName evidence="1">Uncharacterized protein</fullName>
    </submittedName>
</protein>
<dbReference type="InterPro" id="IPR052055">
    <property type="entry name" value="Hepadnavirus_pol/RT"/>
</dbReference>
<organism evidence="1 2">
    <name type="scientific">Amanita muscaria (strain Koide BX008)</name>
    <dbReference type="NCBI Taxonomy" id="946122"/>
    <lineage>
        <taxon>Eukaryota</taxon>
        <taxon>Fungi</taxon>
        <taxon>Dikarya</taxon>
        <taxon>Basidiomycota</taxon>
        <taxon>Agaricomycotina</taxon>
        <taxon>Agaricomycetes</taxon>
        <taxon>Agaricomycetidae</taxon>
        <taxon>Agaricales</taxon>
        <taxon>Pluteineae</taxon>
        <taxon>Amanitaceae</taxon>
        <taxon>Amanita</taxon>
    </lineage>
</organism>
<dbReference type="STRING" id="946122.A0A0C2VZJ2"/>
<dbReference type="Proteomes" id="UP000054549">
    <property type="component" value="Unassembled WGS sequence"/>
</dbReference>
<reference evidence="1 2" key="1">
    <citation type="submission" date="2014-04" db="EMBL/GenBank/DDBJ databases">
        <title>Evolutionary Origins and Diversification of the Mycorrhizal Mutualists.</title>
        <authorList>
            <consortium name="DOE Joint Genome Institute"/>
            <consortium name="Mycorrhizal Genomics Consortium"/>
            <person name="Kohler A."/>
            <person name="Kuo A."/>
            <person name="Nagy L.G."/>
            <person name="Floudas D."/>
            <person name="Copeland A."/>
            <person name="Barry K.W."/>
            <person name="Cichocki N."/>
            <person name="Veneault-Fourrey C."/>
            <person name="LaButti K."/>
            <person name="Lindquist E.A."/>
            <person name="Lipzen A."/>
            <person name="Lundell T."/>
            <person name="Morin E."/>
            <person name="Murat C."/>
            <person name="Riley R."/>
            <person name="Ohm R."/>
            <person name="Sun H."/>
            <person name="Tunlid A."/>
            <person name="Henrissat B."/>
            <person name="Grigoriev I.V."/>
            <person name="Hibbett D.S."/>
            <person name="Martin F."/>
        </authorList>
    </citation>
    <scope>NUCLEOTIDE SEQUENCE [LARGE SCALE GENOMIC DNA]</scope>
    <source>
        <strain evidence="1 2">Koide BX008</strain>
    </source>
</reference>
<gene>
    <name evidence="1" type="ORF">M378DRAFT_92882</name>
</gene>
<dbReference type="InParanoid" id="A0A0C2VZJ2"/>
<keyword evidence="2" id="KW-1185">Reference proteome</keyword>
<proteinExistence type="predicted"/>
<evidence type="ECO:0000313" key="1">
    <source>
        <dbReference type="EMBL" id="KIL54272.1"/>
    </source>
</evidence>
<sequence>MYAQNVRERAILWRNAPLHLIDLDPATLRFHRGLLWTQLEEGHSPTALSTTFDPPLPRPPVSEFRPEVTATISAHPELFKIITPINARRLQQLLINHPNQPFVQSEITGLKEGFWPFAHTHPETYPAIHDVSPRPPKTEHQRQFLIDQCRTEVEVERFSPSFGTELLPGMYSMPIHSVPKLGSNKLRLVVDHSFSDHSLNSMIPREEIAGTKLDSIKDLIDSILQFRRGSVHDVKLVLFKSDVSAAYHHLPMHPLWQLKQIITVEGQRYVDRCNNFGNRAAQKLWVSVMALVIWVAIFVRKIDHVKLYTDDAYSFDIADNMDLYEPYNRLMPRKQAQLLCLWDEVGVPHEDDKQVWGETSTIIGLMVDPNLMTVTLPKDKLTDLLNAINDFAYPPDGSRRHSLRRFMQMAGWMNWALNVFPLLKPGLCQLFNKIKEKDKPNALVYLNDIVCFELSWFASHARNNGGIRIMESIAWRPRDANYVFFCDACLDGLGCYLPATNTGFFAAAPNFAPAGNIFFLEALCVCWAIHIAHRRGLTGNIVIFTDNENTVALFNRLHSSIPVYNPFLISAVDILLLGCFRIQVVTIPGEENIVADALSRGRFRFIRVRYPEITLDIDEPLPHLAPVYLPSPPRSRLGAAQC</sequence>
<dbReference type="AlphaFoldDB" id="A0A0C2VZJ2"/>
<dbReference type="EMBL" id="KN818845">
    <property type="protein sequence ID" value="KIL54272.1"/>
    <property type="molecule type" value="Genomic_DNA"/>
</dbReference>
<dbReference type="HOGENOM" id="CLU_006058_0_2_1"/>